<evidence type="ECO:0000256" key="1">
    <source>
        <dbReference type="SAM" id="MobiDB-lite"/>
    </source>
</evidence>
<gene>
    <name evidence="2" type="ORF">ABIF63_008425</name>
</gene>
<comment type="caution">
    <text evidence="2">The sequence shown here is derived from an EMBL/GenBank/DDBJ whole genome shotgun (WGS) entry which is preliminary data.</text>
</comment>
<keyword evidence="3" id="KW-1185">Reference proteome</keyword>
<evidence type="ECO:0000313" key="3">
    <source>
        <dbReference type="Proteomes" id="UP001549291"/>
    </source>
</evidence>
<proteinExistence type="predicted"/>
<dbReference type="Proteomes" id="UP001549291">
    <property type="component" value="Unassembled WGS sequence"/>
</dbReference>
<dbReference type="EMBL" id="JBEPTQ010000002">
    <property type="protein sequence ID" value="MET4724319.1"/>
    <property type="molecule type" value="Genomic_DNA"/>
</dbReference>
<evidence type="ECO:0000313" key="2">
    <source>
        <dbReference type="EMBL" id="MET4724319.1"/>
    </source>
</evidence>
<reference evidence="2 3" key="1">
    <citation type="submission" date="2024-06" db="EMBL/GenBank/DDBJ databases">
        <title>Genomic Encyclopedia of Type Strains, Phase V (KMG-V): Genome sequencing to study the core and pangenomes of soil and plant-associated prokaryotes.</title>
        <authorList>
            <person name="Whitman W."/>
        </authorList>
    </citation>
    <scope>NUCLEOTIDE SEQUENCE [LARGE SCALE GENOMIC DNA]</scope>
    <source>
        <strain evidence="2 3">USDA 160</strain>
    </source>
</reference>
<name>A0ABV2S561_BRAJP</name>
<organism evidence="2 3">
    <name type="scientific">Bradyrhizobium japonicum</name>
    <dbReference type="NCBI Taxonomy" id="375"/>
    <lineage>
        <taxon>Bacteria</taxon>
        <taxon>Pseudomonadati</taxon>
        <taxon>Pseudomonadota</taxon>
        <taxon>Alphaproteobacteria</taxon>
        <taxon>Hyphomicrobiales</taxon>
        <taxon>Nitrobacteraceae</taxon>
        <taxon>Bradyrhizobium</taxon>
    </lineage>
</organism>
<feature type="region of interest" description="Disordered" evidence="1">
    <location>
        <begin position="1"/>
        <end position="36"/>
    </location>
</feature>
<protein>
    <submittedName>
        <fullName evidence="2">Uncharacterized protein</fullName>
    </submittedName>
</protein>
<sequence length="88" mass="9668">MEGRDSRDIGPPSQMIESHDRCGDKSAAQGGLFNQNGQTEVEMAIVLAKNNLMTTPIVDPKEIDPVGRNVTAQFRRCLKTEARNQSVP</sequence>
<accession>A0ABV2S561</accession>